<gene>
    <name evidence="2" type="ORF">I5M07_14915</name>
</gene>
<comment type="caution">
    <text evidence="2">The sequence shown here is derived from an EMBL/GenBank/DDBJ whole genome shotgun (WGS) entry which is preliminary data.</text>
</comment>
<dbReference type="Proteomes" id="UP000609172">
    <property type="component" value="Unassembled WGS sequence"/>
</dbReference>
<reference evidence="2" key="1">
    <citation type="submission" date="2020-12" db="EMBL/GenBank/DDBJ databases">
        <title>Bacterial novel species Flavobacterium sp. SE-1-e isolated from soil.</title>
        <authorList>
            <person name="Jung H.-Y."/>
        </authorList>
    </citation>
    <scope>NUCLEOTIDE SEQUENCE</scope>
    <source>
        <strain evidence="2">SE-1-e</strain>
    </source>
</reference>
<dbReference type="EMBL" id="JAEHFV010000008">
    <property type="protein sequence ID" value="MBK0371125.1"/>
    <property type="molecule type" value="Genomic_DNA"/>
</dbReference>
<dbReference type="InterPro" id="IPR014756">
    <property type="entry name" value="Ig_E-set"/>
</dbReference>
<dbReference type="InterPro" id="IPR015915">
    <property type="entry name" value="Kelch-typ_b-propeller"/>
</dbReference>
<dbReference type="SUPFAM" id="SSF81296">
    <property type="entry name" value="E set domains"/>
    <property type="match status" value="1"/>
</dbReference>
<evidence type="ECO:0000259" key="1">
    <source>
        <dbReference type="Pfam" id="PF01833"/>
    </source>
</evidence>
<dbReference type="InterPro" id="IPR002909">
    <property type="entry name" value="IPT_dom"/>
</dbReference>
<dbReference type="SUPFAM" id="SSF117281">
    <property type="entry name" value="Kelch motif"/>
    <property type="match status" value="1"/>
</dbReference>
<sequence>MRKFLKKLELVFWVISICAMIQCNGAEEDIYLPPTVIDYQKTGLLGQELTLDIQDVEFGKLQVFFDLEEAPIKYVSDEEIKVTVPRTLKRSNPILKVIDLNENKTILSENFFLDKPLVTKYSHEEVSFDEVFTIYGENFDINKDFLSVLVNDEKATIISSDYNKIEVKIPTKITNATLEIKVNAQLQQSISPISLQLKKPIIKGFDNDALWLGAVYNIEATNFNPDPNYGELFINGIPSPFSVYNNKLQIAVPPGPYNDFKITNITYKTAGLIDSYDCNLPILSDFILVDQIEDSAIEHSIFTHKGNAYALQYESKNNGFFFNRNYSFISFSPSTEKWTQLQGFTFTGYITNAVYDGVDTVYLYKFDQQNQTYSLSCVNMNTLKETNLTLPSNKIAAPILFAYQDDLYLLSGLNTRQTDVSVREQKYKYSKTDKVWTVLPSTAFSALPLASIDSAGGNSCSYTFSGGNIYISYGINFKTYKIDSNLNITVYPFEKYFEYKNTIIGRSQNSYNFLYNYTTLKGIAVNIDSLFGYSSNCFTLNNNVYYIRNSWSSYYQNSTYTQKLKKEFLDGLL</sequence>
<organism evidence="2 3">
    <name type="scientific">Flavobacterium agrisoli</name>
    <dbReference type="NCBI Taxonomy" id="2793066"/>
    <lineage>
        <taxon>Bacteria</taxon>
        <taxon>Pseudomonadati</taxon>
        <taxon>Bacteroidota</taxon>
        <taxon>Flavobacteriia</taxon>
        <taxon>Flavobacteriales</taxon>
        <taxon>Flavobacteriaceae</taxon>
        <taxon>Flavobacterium</taxon>
    </lineage>
</organism>
<evidence type="ECO:0000313" key="3">
    <source>
        <dbReference type="Proteomes" id="UP000609172"/>
    </source>
</evidence>
<protein>
    <submittedName>
        <fullName evidence="2">IPT/TIG domain-containing protein</fullName>
    </submittedName>
</protein>
<proteinExistence type="predicted"/>
<keyword evidence="3" id="KW-1185">Reference proteome</keyword>
<feature type="domain" description="IPT/TIG" evidence="1">
    <location>
        <begin position="127"/>
        <end position="189"/>
    </location>
</feature>
<accession>A0A934PPT7</accession>
<name>A0A934PPT7_9FLAO</name>
<dbReference type="InterPro" id="IPR013783">
    <property type="entry name" value="Ig-like_fold"/>
</dbReference>
<dbReference type="CDD" id="cd00603">
    <property type="entry name" value="IPT_PCSR"/>
    <property type="match status" value="1"/>
</dbReference>
<dbReference type="RefSeq" id="WP_200107243.1">
    <property type="nucleotide sequence ID" value="NZ_JAEHFV010000008.1"/>
</dbReference>
<dbReference type="AlphaFoldDB" id="A0A934PPT7"/>
<dbReference type="Gene3D" id="2.60.40.10">
    <property type="entry name" value="Immunoglobulins"/>
    <property type="match status" value="1"/>
</dbReference>
<evidence type="ECO:0000313" key="2">
    <source>
        <dbReference type="EMBL" id="MBK0371125.1"/>
    </source>
</evidence>
<dbReference type="Pfam" id="PF01833">
    <property type="entry name" value="TIG"/>
    <property type="match status" value="1"/>
</dbReference>